<accession>A0A2M7TMT1</accession>
<keyword evidence="1" id="KW-0812">Transmembrane</keyword>
<evidence type="ECO:0000256" key="1">
    <source>
        <dbReference type="SAM" id="Phobius"/>
    </source>
</evidence>
<protein>
    <submittedName>
        <fullName evidence="2">Uncharacterized protein</fullName>
    </submittedName>
</protein>
<name>A0A2M7TMT1_9BACT</name>
<feature type="transmembrane region" description="Helical" evidence="1">
    <location>
        <begin position="6"/>
        <end position="24"/>
    </location>
</feature>
<gene>
    <name evidence="2" type="ORF">COY29_02800</name>
</gene>
<dbReference type="AlphaFoldDB" id="A0A2M7TMT1"/>
<proteinExistence type="predicted"/>
<comment type="caution">
    <text evidence="2">The sequence shown here is derived from an EMBL/GenBank/DDBJ whole genome shotgun (WGS) entry which is preliminary data.</text>
</comment>
<dbReference type="Proteomes" id="UP000229753">
    <property type="component" value="Unassembled WGS sequence"/>
</dbReference>
<evidence type="ECO:0000313" key="3">
    <source>
        <dbReference type="Proteomes" id="UP000229753"/>
    </source>
</evidence>
<keyword evidence="1" id="KW-0472">Membrane</keyword>
<evidence type="ECO:0000313" key="2">
    <source>
        <dbReference type="EMBL" id="PIZ48900.1"/>
    </source>
</evidence>
<feature type="transmembrane region" description="Helical" evidence="1">
    <location>
        <begin position="36"/>
        <end position="59"/>
    </location>
</feature>
<keyword evidence="1" id="KW-1133">Transmembrane helix</keyword>
<reference evidence="3" key="1">
    <citation type="submission" date="2017-09" db="EMBL/GenBank/DDBJ databases">
        <title>Depth-based differentiation of microbial function through sediment-hosted aquifers and enrichment of novel symbionts in the deep terrestrial subsurface.</title>
        <authorList>
            <person name="Probst A.J."/>
            <person name="Ladd B."/>
            <person name="Jarett J.K."/>
            <person name="Geller-Mcgrath D.E."/>
            <person name="Sieber C.M.K."/>
            <person name="Emerson J.B."/>
            <person name="Anantharaman K."/>
            <person name="Thomas B.C."/>
            <person name="Malmstrom R."/>
            <person name="Stieglmeier M."/>
            <person name="Klingl A."/>
            <person name="Woyke T."/>
            <person name="Ryan C.M."/>
            <person name="Banfield J.F."/>
        </authorList>
    </citation>
    <scope>NUCLEOTIDE SEQUENCE [LARGE SCALE GENOMIC DNA]</scope>
</reference>
<sequence length="68" mass="7581">MSNLDPQFMYMILILPSLFGLTLIGEGMNKLIHEEWSGVISIIFGVIFVGMVVFAYLFFSSYLAGKAV</sequence>
<organism evidence="2 3">
    <name type="scientific">Candidatus Woesebacteria bacterium CG_4_10_14_0_2_um_filter_39_14</name>
    <dbReference type="NCBI Taxonomy" id="1975054"/>
    <lineage>
        <taxon>Bacteria</taxon>
        <taxon>Candidatus Woeseibacteriota</taxon>
    </lineage>
</organism>
<dbReference type="EMBL" id="PFNO01000091">
    <property type="protein sequence ID" value="PIZ48900.1"/>
    <property type="molecule type" value="Genomic_DNA"/>
</dbReference>